<evidence type="ECO:0000313" key="3">
    <source>
        <dbReference type="Proteomes" id="UP001500831"/>
    </source>
</evidence>
<protein>
    <submittedName>
        <fullName evidence="2">Uncharacterized protein</fullName>
    </submittedName>
</protein>
<sequence length="74" mass="7309">MTELGERAAGRRRAAPGPRAKGSVPVGTVVPMERAMRASGAAWAGATPAEGAGPMGEIAPVAPVEAVALMKGIS</sequence>
<reference evidence="2 3" key="1">
    <citation type="journal article" date="2019" name="Int. J. Syst. Evol. Microbiol.">
        <title>The Global Catalogue of Microorganisms (GCM) 10K type strain sequencing project: providing services to taxonomists for standard genome sequencing and annotation.</title>
        <authorList>
            <consortium name="The Broad Institute Genomics Platform"/>
            <consortium name="The Broad Institute Genome Sequencing Center for Infectious Disease"/>
            <person name="Wu L."/>
            <person name="Ma J."/>
        </authorList>
    </citation>
    <scope>NUCLEOTIDE SEQUENCE [LARGE SCALE GENOMIC DNA]</scope>
    <source>
        <strain evidence="2 3">JCM 6242</strain>
    </source>
</reference>
<dbReference type="Proteomes" id="UP001500831">
    <property type="component" value="Unassembled WGS sequence"/>
</dbReference>
<comment type="caution">
    <text evidence="2">The sequence shown here is derived from an EMBL/GenBank/DDBJ whole genome shotgun (WGS) entry which is preliminary data.</text>
</comment>
<organism evidence="2 3">
    <name type="scientific">Streptosporangium fragile</name>
    <dbReference type="NCBI Taxonomy" id="46186"/>
    <lineage>
        <taxon>Bacteria</taxon>
        <taxon>Bacillati</taxon>
        <taxon>Actinomycetota</taxon>
        <taxon>Actinomycetes</taxon>
        <taxon>Streptosporangiales</taxon>
        <taxon>Streptosporangiaceae</taxon>
        <taxon>Streptosporangium</taxon>
    </lineage>
</organism>
<evidence type="ECO:0000256" key="1">
    <source>
        <dbReference type="SAM" id="MobiDB-lite"/>
    </source>
</evidence>
<gene>
    <name evidence="2" type="ORF">GCM10010517_13940</name>
</gene>
<dbReference type="RefSeq" id="WP_344968968.1">
    <property type="nucleotide sequence ID" value="NZ_BAAAVI010000007.1"/>
</dbReference>
<accession>A0ABN3VS08</accession>
<name>A0ABN3VS08_9ACTN</name>
<proteinExistence type="predicted"/>
<evidence type="ECO:0000313" key="2">
    <source>
        <dbReference type="EMBL" id="GAA2855719.1"/>
    </source>
</evidence>
<dbReference type="EMBL" id="BAAAVI010000007">
    <property type="protein sequence ID" value="GAA2855719.1"/>
    <property type="molecule type" value="Genomic_DNA"/>
</dbReference>
<feature type="region of interest" description="Disordered" evidence="1">
    <location>
        <begin position="1"/>
        <end position="28"/>
    </location>
</feature>
<keyword evidence="3" id="KW-1185">Reference proteome</keyword>